<feature type="compositionally biased region" description="Polar residues" evidence="1">
    <location>
        <begin position="79"/>
        <end position="106"/>
    </location>
</feature>
<comment type="caution">
    <text evidence="2">The sequence shown here is derived from an EMBL/GenBank/DDBJ whole genome shotgun (WGS) entry which is preliminary data.</text>
</comment>
<reference evidence="2" key="1">
    <citation type="submission" date="2023-06" db="EMBL/GenBank/DDBJ databases">
        <authorList>
            <person name="Delattre M."/>
        </authorList>
    </citation>
    <scope>NUCLEOTIDE SEQUENCE</scope>
    <source>
        <strain evidence="2">AF72</strain>
    </source>
</reference>
<evidence type="ECO:0000256" key="1">
    <source>
        <dbReference type="SAM" id="MobiDB-lite"/>
    </source>
</evidence>
<sequence>MSSRLVMIERLKRMSDEDWERSLLCRKLAKMEDIPEAQPVDVQISEDEEEPEVDRVGRENGHDMEAFWAAHRRLGPTCGQPTNYDKTPASSDSGSWSEDWNASPDSSVDPVYERDYEGDDEYEDDE</sequence>
<keyword evidence="3" id="KW-1185">Reference proteome</keyword>
<feature type="region of interest" description="Disordered" evidence="1">
    <location>
        <begin position="37"/>
        <end position="58"/>
    </location>
</feature>
<feature type="compositionally biased region" description="Acidic residues" evidence="1">
    <location>
        <begin position="116"/>
        <end position="126"/>
    </location>
</feature>
<organism evidence="2 3">
    <name type="scientific">Mesorhabditis spiculigera</name>
    <dbReference type="NCBI Taxonomy" id="96644"/>
    <lineage>
        <taxon>Eukaryota</taxon>
        <taxon>Metazoa</taxon>
        <taxon>Ecdysozoa</taxon>
        <taxon>Nematoda</taxon>
        <taxon>Chromadorea</taxon>
        <taxon>Rhabditida</taxon>
        <taxon>Rhabditina</taxon>
        <taxon>Rhabditomorpha</taxon>
        <taxon>Rhabditoidea</taxon>
        <taxon>Rhabditidae</taxon>
        <taxon>Mesorhabditinae</taxon>
        <taxon>Mesorhabditis</taxon>
    </lineage>
</organism>
<name>A0AA36CLM3_9BILA</name>
<dbReference type="Proteomes" id="UP001177023">
    <property type="component" value="Unassembled WGS sequence"/>
</dbReference>
<evidence type="ECO:0000313" key="3">
    <source>
        <dbReference type="Proteomes" id="UP001177023"/>
    </source>
</evidence>
<gene>
    <name evidence="2" type="ORF">MSPICULIGERA_LOCUS9024</name>
</gene>
<feature type="region of interest" description="Disordered" evidence="1">
    <location>
        <begin position="71"/>
        <end position="126"/>
    </location>
</feature>
<evidence type="ECO:0000313" key="2">
    <source>
        <dbReference type="EMBL" id="CAJ0570587.1"/>
    </source>
</evidence>
<dbReference type="AlphaFoldDB" id="A0AA36CLM3"/>
<proteinExistence type="predicted"/>
<feature type="non-terminal residue" evidence="2">
    <location>
        <position position="126"/>
    </location>
</feature>
<accession>A0AA36CLM3</accession>
<protein>
    <submittedName>
        <fullName evidence="2">Uncharacterized protein</fullName>
    </submittedName>
</protein>
<dbReference type="EMBL" id="CATQJA010002408">
    <property type="protein sequence ID" value="CAJ0570587.1"/>
    <property type="molecule type" value="Genomic_DNA"/>
</dbReference>